<reference evidence="3" key="1">
    <citation type="submission" date="2021-03" db="EMBL/GenBank/DDBJ databases">
        <title>Whole genome shotgun sequence of Actinoplanes consettensis NBRC 14913.</title>
        <authorList>
            <person name="Komaki H."/>
            <person name="Tamura T."/>
        </authorList>
    </citation>
    <scope>NUCLEOTIDE SEQUENCE</scope>
    <source>
        <strain evidence="3">NBRC 14913</strain>
    </source>
</reference>
<dbReference type="Proteomes" id="UP000680865">
    <property type="component" value="Unassembled WGS sequence"/>
</dbReference>
<organism evidence="3 4">
    <name type="scientific">Winogradskya consettensis</name>
    <dbReference type="NCBI Taxonomy" id="113560"/>
    <lineage>
        <taxon>Bacteria</taxon>
        <taxon>Bacillati</taxon>
        <taxon>Actinomycetota</taxon>
        <taxon>Actinomycetes</taxon>
        <taxon>Micromonosporales</taxon>
        <taxon>Micromonosporaceae</taxon>
        <taxon>Winogradskya</taxon>
    </lineage>
</organism>
<dbReference type="InterPro" id="IPR043128">
    <property type="entry name" value="Rev_trsase/Diguanyl_cyclase"/>
</dbReference>
<feature type="transmembrane region" description="Helical" evidence="1">
    <location>
        <begin position="147"/>
        <end position="164"/>
    </location>
</feature>
<gene>
    <name evidence="3" type="ORF">Aco04nite_13010</name>
</gene>
<dbReference type="InterPro" id="IPR029787">
    <property type="entry name" value="Nucleotide_cyclase"/>
</dbReference>
<proteinExistence type="predicted"/>
<name>A0A919SC28_9ACTN</name>
<dbReference type="AlphaFoldDB" id="A0A919SC28"/>
<keyword evidence="1" id="KW-1133">Transmembrane helix</keyword>
<feature type="domain" description="GGDEF" evidence="2">
    <location>
        <begin position="377"/>
        <end position="505"/>
    </location>
</feature>
<feature type="transmembrane region" description="Helical" evidence="1">
    <location>
        <begin position="281"/>
        <end position="304"/>
    </location>
</feature>
<dbReference type="Pfam" id="PF00990">
    <property type="entry name" value="GGDEF"/>
    <property type="match status" value="1"/>
</dbReference>
<feature type="transmembrane region" description="Helical" evidence="1">
    <location>
        <begin position="214"/>
        <end position="235"/>
    </location>
</feature>
<dbReference type="SUPFAM" id="SSF55073">
    <property type="entry name" value="Nucleotide cyclase"/>
    <property type="match status" value="1"/>
</dbReference>
<dbReference type="Gene3D" id="3.30.70.270">
    <property type="match status" value="1"/>
</dbReference>
<sequence>MFRDRLWRRDPLLVALIVLILVSFCGFALRRAPAGPQVAVFWLLMVAVQGCFAVCSWRVAGSMPGTSARALAGRRMWRFFGAAGAVLVLGNVVQLGVTARDATSYDAVAGAGPQLVSIAVGIALIIGGLLSYPLGGMGRAERLRLRIDVGTVMAAATTFGLWVFQPPAGGHDLAWALQTGIAVLVQPGLFLVAIFAVVKIVLSGRSPFTPAAGVLYGAAAVLQGGLQAVPATLYLDQGFRPWLFAANVAGSGLIAIGARVQERQVRAGSGRHGRAEAERPYSPLPYAAMASVWLLAFGMLAIHGLAWRSWVVLAGAAVTTALVTARQVAAFRHISELLRERDALTSRLTDLAYHDGLTKLANRGQFMRRLHEALAAGPVTVFLIDLDEFKPVNDAYGHASGDQLLIEVAQRLRACVRAGDLVARLGGDEFAVLVEGLPDDRRAGVANGLALALHGTVRIGGAEVSLSASVGMATGKYGTSDPDSLLHEADMAMYAAKESRRQLIY</sequence>
<dbReference type="RefSeq" id="WP_212996263.1">
    <property type="nucleotide sequence ID" value="NZ_BAAATW010000001.1"/>
</dbReference>
<keyword evidence="1" id="KW-0472">Membrane</keyword>
<dbReference type="InterPro" id="IPR052163">
    <property type="entry name" value="DGC-Regulatory_Protein"/>
</dbReference>
<dbReference type="NCBIfam" id="TIGR00254">
    <property type="entry name" value="GGDEF"/>
    <property type="match status" value="1"/>
</dbReference>
<dbReference type="PANTHER" id="PTHR46663:SF2">
    <property type="entry name" value="GGDEF DOMAIN-CONTAINING PROTEIN"/>
    <property type="match status" value="1"/>
</dbReference>
<feature type="transmembrane region" description="Helical" evidence="1">
    <location>
        <begin position="115"/>
        <end position="135"/>
    </location>
</feature>
<dbReference type="SMART" id="SM00267">
    <property type="entry name" value="GGDEF"/>
    <property type="match status" value="1"/>
</dbReference>
<feature type="transmembrane region" description="Helical" evidence="1">
    <location>
        <begin position="38"/>
        <end position="57"/>
    </location>
</feature>
<feature type="transmembrane region" description="Helical" evidence="1">
    <location>
        <begin position="310"/>
        <end position="331"/>
    </location>
</feature>
<evidence type="ECO:0000256" key="1">
    <source>
        <dbReference type="SAM" id="Phobius"/>
    </source>
</evidence>
<dbReference type="PROSITE" id="PS50887">
    <property type="entry name" value="GGDEF"/>
    <property type="match status" value="1"/>
</dbReference>
<evidence type="ECO:0000259" key="2">
    <source>
        <dbReference type="PROSITE" id="PS50887"/>
    </source>
</evidence>
<feature type="transmembrane region" description="Helical" evidence="1">
    <location>
        <begin position="12"/>
        <end position="32"/>
    </location>
</feature>
<evidence type="ECO:0000313" key="4">
    <source>
        <dbReference type="Proteomes" id="UP000680865"/>
    </source>
</evidence>
<dbReference type="InterPro" id="IPR000160">
    <property type="entry name" value="GGDEF_dom"/>
</dbReference>
<feature type="transmembrane region" description="Helical" evidence="1">
    <location>
        <begin position="77"/>
        <end position="95"/>
    </location>
</feature>
<feature type="transmembrane region" description="Helical" evidence="1">
    <location>
        <begin position="176"/>
        <end position="202"/>
    </location>
</feature>
<evidence type="ECO:0000313" key="3">
    <source>
        <dbReference type="EMBL" id="GIM68950.1"/>
    </source>
</evidence>
<dbReference type="EMBL" id="BOQP01000006">
    <property type="protein sequence ID" value="GIM68950.1"/>
    <property type="molecule type" value="Genomic_DNA"/>
</dbReference>
<accession>A0A919SC28</accession>
<feature type="transmembrane region" description="Helical" evidence="1">
    <location>
        <begin position="241"/>
        <end position="260"/>
    </location>
</feature>
<dbReference type="PANTHER" id="PTHR46663">
    <property type="entry name" value="DIGUANYLATE CYCLASE DGCT-RELATED"/>
    <property type="match status" value="1"/>
</dbReference>
<protein>
    <recommendedName>
        <fullName evidence="2">GGDEF domain-containing protein</fullName>
    </recommendedName>
</protein>
<keyword evidence="1" id="KW-0812">Transmembrane</keyword>
<keyword evidence="4" id="KW-1185">Reference proteome</keyword>
<dbReference type="CDD" id="cd01949">
    <property type="entry name" value="GGDEF"/>
    <property type="match status" value="1"/>
</dbReference>
<comment type="caution">
    <text evidence="3">The sequence shown here is derived from an EMBL/GenBank/DDBJ whole genome shotgun (WGS) entry which is preliminary data.</text>
</comment>